<evidence type="ECO:0008006" key="3">
    <source>
        <dbReference type="Google" id="ProtNLM"/>
    </source>
</evidence>
<gene>
    <name evidence="1" type="ORF">KDL28_25025</name>
</gene>
<comment type="caution">
    <text evidence="1">The sequence shown here is derived from an EMBL/GenBank/DDBJ whole genome shotgun (WGS) entry which is preliminary data.</text>
</comment>
<organism evidence="1 2">
    <name type="scientific">Pseudonocardia humida</name>
    <dbReference type="NCBI Taxonomy" id="2800819"/>
    <lineage>
        <taxon>Bacteria</taxon>
        <taxon>Bacillati</taxon>
        <taxon>Actinomycetota</taxon>
        <taxon>Actinomycetes</taxon>
        <taxon>Pseudonocardiales</taxon>
        <taxon>Pseudonocardiaceae</taxon>
        <taxon>Pseudonocardia</taxon>
    </lineage>
</organism>
<dbReference type="EMBL" id="JAGSOV010000053">
    <property type="protein sequence ID" value="MCO1658331.1"/>
    <property type="molecule type" value="Genomic_DNA"/>
</dbReference>
<protein>
    <recommendedName>
        <fullName evidence="3">Small CPxCG-related zinc finger protein</fullName>
    </recommendedName>
</protein>
<proteinExistence type="predicted"/>
<evidence type="ECO:0000313" key="1">
    <source>
        <dbReference type="EMBL" id="MCO1658331.1"/>
    </source>
</evidence>
<accession>A0ABT1A5S9</accession>
<dbReference type="RefSeq" id="WP_252442170.1">
    <property type="nucleotide sequence ID" value="NZ_JAGSOV010000053.1"/>
</dbReference>
<name>A0ABT1A5S9_9PSEU</name>
<dbReference type="Proteomes" id="UP001165283">
    <property type="component" value="Unassembled WGS sequence"/>
</dbReference>
<sequence length="50" mass="5330">MDTTMTTGWWSCSECAVEAELSVGATNGFQVPCPDCGGAMVEQWQWDAAA</sequence>
<keyword evidence="2" id="KW-1185">Reference proteome</keyword>
<evidence type="ECO:0000313" key="2">
    <source>
        <dbReference type="Proteomes" id="UP001165283"/>
    </source>
</evidence>
<reference evidence="1" key="1">
    <citation type="submission" date="2021-04" db="EMBL/GenBank/DDBJ databases">
        <title>Pseudonocardia sp. nov., isolated from sandy soil of mangrove forest.</title>
        <authorList>
            <person name="Zan Z."/>
            <person name="Huang R."/>
            <person name="Liu W."/>
        </authorList>
    </citation>
    <scope>NUCLEOTIDE SEQUENCE</scope>
    <source>
        <strain evidence="1">S2-4</strain>
    </source>
</reference>